<keyword evidence="3" id="KW-1185">Reference proteome</keyword>
<dbReference type="Pfam" id="PF16234">
    <property type="entry name" value="DUF4892"/>
    <property type="match status" value="1"/>
</dbReference>
<dbReference type="AlphaFoldDB" id="A0A5C9A419"/>
<evidence type="ECO:0000313" key="3">
    <source>
        <dbReference type="Proteomes" id="UP000321039"/>
    </source>
</evidence>
<evidence type="ECO:0000256" key="1">
    <source>
        <dbReference type="SAM" id="SignalP"/>
    </source>
</evidence>
<evidence type="ECO:0000313" key="2">
    <source>
        <dbReference type="EMBL" id="TXS95625.1"/>
    </source>
</evidence>
<organism evidence="2 3">
    <name type="scientific">Parahaliea maris</name>
    <dbReference type="NCBI Taxonomy" id="2716870"/>
    <lineage>
        <taxon>Bacteria</taxon>
        <taxon>Pseudomonadati</taxon>
        <taxon>Pseudomonadota</taxon>
        <taxon>Gammaproteobacteria</taxon>
        <taxon>Cellvibrionales</taxon>
        <taxon>Halieaceae</taxon>
        <taxon>Parahaliea</taxon>
    </lineage>
</organism>
<comment type="caution">
    <text evidence="2">The sequence shown here is derived from an EMBL/GenBank/DDBJ whole genome shotgun (WGS) entry which is preliminary data.</text>
</comment>
<proteinExistence type="predicted"/>
<keyword evidence="1" id="KW-0732">Signal</keyword>
<protein>
    <submittedName>
        <fullName evidence="2">DUF4892 domain-containing protein</fullName>
    </submittedName>
</protein>
<dbReference type="EMBL" id="VRZA01000002">
    <property type="protein sequence ID" value="TXS95625.1"/>
    <property type="molecule type" value="Genomic_DNA"/>
</dbReference>
<name>A0A5C9A419_9GAMM</name>
<dbReference type="InterPro" id="IPR032608">
    <property type="entry name" value="DUF4892"/>
</dbReference>
<sequence>MDLHCRPARTCFRLFCGLLLLGLGSAASAEERPEALLAALDAFPHAVQIANSRTAVVDYEVGLGAMQKHLGDWQFKRSRRVDGERVRYTWQITDGFSAEEVFTGLVGKVTALPDSERLFGCEGRACGNGAQWANRVFAQRVLYGRADAQRYEVYSVGGEGGYLVLAYAAARTSDRQYLHAEVIRLAPQLQE</sequence>
<feature type="signal peptide" evidence="1">
    <location>
        <begin position="1"/>
        <end position="29"/>
    </location>
</feature>
<reference evidence="2 3" key="1">
    <citation type="submission" date="2019-08" db="EMBL/GenBank/DDBJ databases">
        <title>Parahaliea maris sp. nov., isolated from the surface seawater.</title>
        <authorList>
            <person name="Liu Y."/>
        </authorList>
    </citation>
    <scope>NUCLEOTIDE SEQUENCE [LARGE SCALE GENOMIC DNA]</scope>
    <source>
        <strain evidence="2 3">HSLHS9</strain>
    </source>
</reference>
<accession>A0A5C9A419</accession>
<gene>
    <name evidence="2" type="ORF">FV139_07030</name>
</gene>
<dbReference type="Proteomes" id="UP000321039">
    <property type="component" value="Unassembled WGS sequence"/>
</dbReference>
<feature type="chain" id="PRO_5022927741" evidence="1">
    <location>
        <begin position="30"/>
        <end position="191"/>
    </location>
</feature>